<dbReference type="RefSeq" id="WP_015030743.1">
    <property type="nucleotide sequence ID" value="NC_018748.1"/>
</dbReference>
<sequence length="503" mass="58418">MTIKQLKLFTVSYLLIPNILFILTWLNLIWATLGFVAAVFSFYSFWKNTTKSQEKVSALRLSKIDGSTIFYLFIFTLVLGVFFSLGNFGLGQSYDYFKHNTIVKELIKKPYPIVYENETRYGILNEPAILGYYMAYYLPTAIICKFIGMGLSNILLYIWGATGIFISFCWLYFLTPKNLNIILVFILFLLGATLFKPYLYAHYLLQNIVSLPIIQYFIWPSGISFNLINIHYSPQHHIVTTVGVFFVYYESFIRKDNKFILYFISLLLMWSFLGAFSVGIIAGFLVLYRRFANFFSLANILGGGIIIFIMATYFLAHFQDNRFSGFIWTFSDISGYLYNKPLISILALIGYCLLEVGIYLFYMYRLFSSKNTHNDKLILLYFCAAYFIISPLYRIGFNNDLAMRLISTIKILIFVLLISTYSEMLKSKISIKFLRFYMIFTVILGIFSSMTTLKWDKVPSIAESPTINKADIPQEIFLQYFAKKNSFFGKYIMSQESSQKNNN</sequence>
<keyword evidence="1" id="KW-0812">Transmembrane</keyword>
<protein>
    <submittedName>
        <fullName evidence="2">Uncharacterized protein</fullName>
    </submittedName>
</protein>
<feature type="transmembrane region" description="Helical" evidence="1">
    <location>
        <begin position="433"/>
        <end position="450"/>
    </location>
</feature>
<evidence type="ECO:0000313" key="3">
    <source>
        <dbReference type="Proteomes" id="UP000002875"/>
    </source>
</evidence>
<feature type="transmembrane region" description="Helical" evidence="1">
    <location>
        <begin position="234"/>
        <end position="252"/>
    </location>
</feature>
<keyword evidence="1" id="KW-0472">Membrane</keyword>
<dbReference type="Proteomes" id="UP000002875">
    <property type="component" value="Chromosome"/>
</dbReference>
<feature type="transmembrane region" description="Helical" evidence="1">
    <location>
        <begin position="179"/>
        <end position="201"/>
    </location>
</feature>
<feature type="transmembrane region" description="Helical" evidence="1">
    <location>
        <begin position="294"/>
        <end position="316"/>
    </location>
</feature>
<feature type="transmembrane region" description="Helical" evidence="1">
    <location>
        <begin position="129"/>
        <end position="147"/>
    </location>
</feature>
<dbReference type="EMBL" id="CP002961">
    <property type="protein sequence ID" value="AFK05055.1"/>
    <property type="molecule type" value="Genomic_DNA"/>
</dbReference>
<name>A0ABN4ARA2_EMTOG</name>
<keyword evidence="3" id="KW-1185">Reference proteome</keyword>
<feature type="transmembrane region" description="Helical" evidence="1">
    <location>
        <begin position="20"/>
        <end position="46"/>
    </location>
</feature>
<evidence type="ECO:0000256" key="1">
    <source>
        <dbReference type="SAM" id="Phobius"/>
    </source>
</evidence>
<feature type="transmembrane region" description="Helical" evidence="1">
    <location>
        <begin position="345"/>
        <end position="365"/>
    </location>
</feature>
<feature type="transmembrane region" description="Helical" evidence="1">
    <location>
        <begin position="67"/>
        <end position="90"/>
    </location>
</feature>
<feature type="transmembrane region" description="Helical" evidence="1">
    <location>
        <begin position="154"/>
        <end position="173"/>
    </location>
</feature>
<evidence type="ECO:0000313" key="2">
    <source>
        <dbReference type="EMBL" id="AFK05055.1"/>
    </source>
</evidence>
<accession>A0ABN4ARA2</accession>
<feature type="transmembrane region" description="Helical" evidence="1">
    <location>
        <begin position="377"/>
        <end position="395"/>
    </location>
</feature>
<feature type="transmembrane region" description="Helical" evidence="1">
    <location>
        <begin position="259"/>
        <end position="288"/>
    </location>
</feature>
<keyword evidence="1" id="KW-1133">Transmembrane helix</keyword>
<reference evidence="2 3" key="1">
    <citation type="submission" date="2011-07" db="EMBL/GenBank/DDBJ databases">
        <title>The complete genome of chromosome of Emticicia oligotrophica DSM 17448.</title>
        <authorList>
            <consortium name="US DOE Joint Genome Institute (JGI-PGF)"/>
            <person name="Lucas S."/>
            <person name="Han J."/>
            <person name="Lapidus A."/>
            <person name="Bruce D."/>
            <person name="Goodwin L."/>
            <person name="Pitluck S."/>
            <person name="Peters L."/>
            <person name="Kyrpides N."/>
            <person name="Mavromatis K."/>
            <person name="Ivanova N."/>
            <person name="Ovchinnikova G."/>
            <person name="Teshima H."/>
            <person name="Detter J.C."/>
            <person name="Tapia R."/>
            <person name="Han C."/>
            <person name="Land M."/>
            <person name="Hauser L."/>
            <person name="Markowitz V."/>
            <person name="Cheng J.-F."/>
            <person name="Hugenholtz P."/>
            <person name="Woyke T."/>
            <person name="Wu D."/>
            <person name="Tindall B."/>
            <person name="Pomrenke H."/>
            <person name="Brambilla E."/>
            <person name="Klenk H.-P."/>
            <person name="Eisen J.A."/>
        </authorList>
    </citation>
    <scope>NUCLEOTIDE SEQUENCE [LARGE SCALE GENOMIC DNA]</scope>
    <source>
        <strain evidence="2 3">DSM 17448</strain>
    </source>
</reference>
<proteinExistence type="predicted"/>
<feature type="transmembrane region" description="Helical" evidence="1">
    <location>
        <begin position="401"/>
        <end position="421"/>
    </location>
</feature>
<gene>
    <name evidence="2" type="ordered locus">Emtol_3929</name>
</gene>
<organism evidence="2 3">
    <name type="scientific">Emticicia oligotrophica (strain DSM 17448 / CIP 109782 / MTCC 6937 / GPTSA100-15)</name>
    <dbReference type="NCBI Taxonomy" id="929562"/>
    <lineage>
        <taxon>Bacteria</taxon>
        <taxon>Pseudomonadati</taxon>
        <taxon>Bacteroidota</taxon>
        <taxon>Cytophagia</taxon>
        <taxon>Cytophagales</taxon>
        <taxon>Leadbetterellaceae</taxon>
        <taxon>Emticicia</taxon>
    </lineage>
</organism>
<feature type="transmembrane region" description="Helical" evidence="1">
    <location>
        <begin position="208"/>
        <end position="228"/>
    </location>
</feature>